<accession>A0ABD2ZSS1</accession>
<organism evidence="1 2">
    <name type="scientific">Cinchona calisaya</name>
    <dbReference type="NCBI Taxonomy" id="153742"/>
    <lineage>
        <taxon>Eukaryota</taxon>
        <taxon>Viridiplantae</taxon>
        <taxon>Streptophyta</taxon>
        <taxon>Embryophyta</taxon>
        <taxon>Tracheophyta</taxon>
        <taxon>Spermatophyta</taxon>
        <taxon>Magnoliopsida</taxon>
        <taxon>eudicotyledons</taxon>
        <taxon>Gunneridae</taxon>
        <taxon>Pentapetalae</taxon>
        <taxon>asterids</taxon>
        <taxon>lamiids</taxon>
        <taxon>Gentianales</taxon>
        <taxon>Rubiaceae</taxon>
        <taxon>Cinchonoideae</taxon>
        <taxon>Cinchoneae</taxon>
        <taxon>Cinchona</taxon>
    </lineage>
</organism>
<protein>
    <recommendedName>
        <fullName evidence="3">F-box protein</fullName>
    </recommendedName>
</protein>
<dbReference type="Proteomes" id="UP001630127">
    <property type="component" value="Unassembled WGS sequence"/>
</dbReference>
<dbReference type="EMBL" id="JBJUIK010000007">
    <property type="protein sequence ID" value="KAL3522184.1"/>
    <property type="molecule type" value="Genomic_DNA"/>
</dbReference>
<keyword evidence="2" id="KW-1185">Reference proteome</keyword>
<comment type="caution">
    <text evidence="1">The sequence shown here is derived from an EMBL/GenBank/DDBJ whole genome shotgun (WGS) entry which is preliminary data.</text>
</comment>
<gene>
    <name evidence="1" type="ORF">ACH5RR_015018</name>
</gene>
<name>A0ABD2ZSS1_9GENT</name>
<evidence type="ECO:0000313" key="1">
    <source>
        <dbReference type="EMBL" id="KAL3522184.1"/>
    </source>
</evidence>
<dbReference type="AlphaFoldDB" id="A0ABD2ZSS1"/>
<sequence>MAPRLQSLDFTVSLYFSFGRINVPSLVLSLIEAKRMPPLLLSCKHMKIFTSADEAGILVLGIVRLLQSSADWETLEIEMLTHWEKDPVPDTVDYLDMNKESFWTSQRWISNCMFLHLRTVKIIHFHELIKDKRKERFWNHKVPTSNAKMLEQLVIEGKGLMKRGSQLGDDSEDFTLESKDTGKIGTADGWEMSPNFAEVAQNLTNFPRSNPNAVIIFHEEKEKEIDTD</sequence>
<reference evidence="1 2" key="1">
    <citation type="submission" date="2024-11" db="EMBL/GenBank/DDBJ databases">
        <title>A near-complete genome assembly of Cinchona calisaya.</title>
        <authorList>
            <person name="Lian D.C."/>
            <person name="Zhao X.W."/>
            <person name="Wei L."/>
        </authorList>
    </citation>
    <scope>NUCLEOTIDE SEQUENCE [LARGE SCALE GENOMIC DNA]</scope>
    <source>
        <tissue evidence="1">Nenye</tissue>
    </source>
</reference>
<proteinExistence type="predicted"/>
<evidence type="ECO:0000313" key="2">
    <source>
        <dbReference type="Proteomes" id="UP001630127"/>
    </source>
</evidence>
<evidence type="ECO:0008006" key="3">
    <source>
        <dbReference type="Google" id="ProtNLM"/>
    </source>
</evidence>